<reference evidence="2 3" key="2">
    <citation type="submission" date="2018-03" db="EMBL/GenBank/DDBJ databases">
        <title>Draft genome of Pseudomonas putida strain KH-18-2.</title>
        <authorList>
            <person name="Yoshizawa S."/>
            <person name="Khan N.H."/>
            <person name="Nishimura M."/>
            <person name="Chiura H.X."/>
            <person name="Ogura Y."/>
            <person name="Hayashi T."/>
            <person name="Kogure K."/>
        </authorList>
    </citation>
    <scope>NUCLEOTIDE SEQUENCE [LARGE SCALE GENOMIC DNA]</scope>
    <source>
        <strain evidence="2 3">KH-18-2</strain>
    </source>
</reference>
<reference evidence="2 3" key="1">
    <citation type="submission" date="2016-08" db="EMBL/GenBank/DDBJ databases">
        <authorList>
            <person name="Seilhamer J.J."/>
        </authorList>
    </citation>
    <scope>NUCLEOTIDE SEQUENCE [LARGE SCALE GENOMIC DNA]</scope>
    <source>
        <strain evidence="2 3">KH-18-2</strain>
    </source>
</reference>
<dbReference type="AlphaFoldDB" id="A0A2S3WT00"/>
<dbReference type="RefSeq" id="WP_103470254.1">
    <property type="nucleotide sequence ID" value="NZ_MING01000083.1"/>
</dbReference>
<evidence type="ECO:0000256" key="1">
    <source>
        <dbReference type="SAM" id="MobiDB-lite"/>
    </source>
</evidence>
<proteinExistence type="predicted"/>
<sequence>MTQLLLDGEQIRGKTLKITANLRIEADDLSGQTSNTETAHKGFKPKTLTVTLTIPYVDQQWLRNLMRLAEATEGGGQLKTYRIVNDTAAAFGMRQVQFSDGVSAREDDILSCWRVQFSLAEKKSNPEKVEKRRPKNGVQSQSGTGSAVGGTAGAGGAGDEAGKGQELTGFEATLKKVDDWLGSTS</sequence>
<feature type="compositionally biased region" description="Gly residues" evidence="1">
    <location>
        <begin position="146"/>
        <end position="159"/>
    </location>
</feature>
<dbReference type="GO" id="GO:0003677">
    <property type="term" value="F:DNA binding"/>
    <property type="evidence" value="ECO:0007669"/>
    <property type="project" value="UniProtKB-KW"/>
</dbReference>
<dbReference type="Proteomes" id="UP000237378">
    <property type="component" value="Unassembled WGS sequence"/>
</dbReference>
<organism evidence="2 3">
    <name type="scientific">Pseudomonas putida</name>
    <name type="common">Arthrobacter siderocapsulatus</name>
    <dbReference type="NCBI Taxonomy" id="303"/>
    <lineage>
        <taxon>Bacteria</taxon>
        <taxon>Pseudomonadati</taxon>
        <taxon>Pseudomonadota</taxon>
        <taxon>Gammaproteobacteria</taxon>
        <taxon>Pseudomonadales</taxon>
        <taxon>Pseudomonadaceae</taxon>
        <taxon>Pseudomonas</taxon>
    </lineage>
</organism>
<evidence type="ECO:0000313" key="3">
    <source>
        <dbReference type="Proteomes" id="UP000237378"/>
    </source>
</evidence>
<dbReference type="EMBL" id="MING01000083">
    <property type="protein sequence ID" value="POG04548.1"/>
    <property type="molecule type" value="Genomic_DNA"/>
</dbReference>
<evidence type="ECO:0000313" key="2">
    <source>
        <dbReference type="EMBL" id="POG04548.1"/>
    </source>
</evidence>
<keyword evidence="2" id="KW-0238">DNA-binding</keyword>
<accession>A0A2S3WT00</accession>
<dbReference type="InterPro" id="IPR057869">
    <property type="entry name" value="HP1_YO34"/>
</dbReference>
<comment type="caution">
    <text evidence="2">The sequence shown here is derived from an EMBL/GenBank/DDBJ whole genome shotgun (WGS) entry which is preliminary data.</text>
</comment>
<gene>
    <name evidence="2" type="ORF">BGP82_25240</name>
</gene>
<dbReference type="Pfam" id="PF25759">
    <property type="entry name" value="HP1_ORF34"/>
    <property type="match status" value="1"/>
</dbReference>
<protein>
    <submittedName>
        <fullName evidence="2">DNA-binding protein</fullName>
    </submittedName>
</protein>
<feature type="region of interest" description="Disordered" evidence="1">
    <location>
        <begin position="123"/>
        <end position="168"/>
    </location>
</feature>
<name>A0A2S3WT00_PSEPU</name>